<dbReference type="InterPro" id="IPR008969">
    <property type="entry name" value="CarboxyPept-like_regulatory"/>
</dbReference>
<dbReference type="Gene3D" id="2.60.40.1120">
    <property type="entry name" value="Carboxypeptidase-like, regulatory domain"/>
    <property type="match status" value="1"/>
</dbReference>
<dbReference type="InterPro" id="IPR023997">
    <property type="entry name" value="TonB-dep_OMP_SusC/RagA_CS"/>
</dbReference>
<evidence type="ECO:0000259" key="9">
    <source>
        <dbReference type="Pfam" id="PF07715"/>
    </source>
</evidence>
<dbReference type="InterPro" id="IPR012910">
    <property type="entry name" value="Plug_dom"/>
</dbReference>
<keyword evidence="6 7" id="KW-0998">Cell outer membrane</keyword>
<evidence type="ECO:0000256" key="7">
    <source>
        <dbReference type="PROSITE-ProRule" id="PRU01360"/>
    </source>
</evidence>
<dbReference type="Gene3D" id="2.170.130.10">
    <property type="entry name" value="TonB-dependent receptor, plug domain"/>
    <property type="match status" value="1"/>
</dbReference>
<keyword evidence="4 7" id="KW-0812">Transmembrane</keyword>
<keyword evidence="8" id="KW-0732">Signal</keyword>
<dbReference type="NCBIfam" id="TIGR04057">
    <property type="entry name" value="SusC_RagA_signa"/>
    <property type="match status" value="1"/>
</dbReference>
<keyword evidence="5 7" id="KW-0472">Membrane</keyword>
<dbReference type="OrthoDB" id="9768177at2"/>
<evidence type="ECO:0000256" key="2">
    <source>
        <dbReference type="ARBA" id="ARBA00022448"/>
    </source>
</evidence>
<accession>A0A1A9I027</accession>
<dbReference type="STRING" id="1176587.A8C56_01970"/>
<evidence type="ECO:0000256" key="6">
    <source>
        <dbReference type="ARBA" id="ARBA00023237"/>
    </source>
</evidence>
<keyword evidence="3 7" id="KW-1134">Transmembrane beta strand</keyword>
<feature type="domain" description="TonB-dependent receptor plug" evidence="9">
    <location>
        <begin position="112"/>
        <end position="230"/>
    </location>
</feature>
<dbReference type="SUPFAM" id="SSF56935">
    <property type="entry name" value="Porins"/>
    <property type="match status" value="1"/>
</dbReference>
<dbReference type="RefSeq" id="WP_067751325.1">
    <property type="nucleotide sequence ID" value="NZ_CP015772.1"/>
</dbReference>
<dbReference type="Proteomes" id="UP000077667">
    <property type="component" value="Chromosome"/>
</dbReference>
<evidence type="ECO:0000256" key="1">
    <source>
        <dbReference type="ARBA" id="ARBA00004571"/>
    </source>
</evidence>
<dbReference type="PROSITE" id="PS52016">
    <property type="entry name" value="TONB_DEPENDENT_REC_3"/>
    <property type="match status" value="1"/>
</dbReference>
<sequence>MRKILFFYLGLLFSIVSYSQTDVKGTVKNADSGEPIPGASIVVKGTRQGVISGEDGRFSLKVPKGFDALEVSAVTFLTQEVTVAPELDIRLKTSGSTDLNEVMVVGYGTKIKRDVTSSISRVSAKDFEEQPVSSFEQALQGRASGVFINSGSGKLGQGLKIRVRGISSISAGQQPFVVIDGVPVVNQQLSSSDEPDNPLATLNPDDIESIEVLKDASSAAIYGARASNGVILVTTKSGKQGKTKVNIGISNGWSTPTHYQQFLNADQYRELFTAAAENAGYNAADEFASETGTDDWNSNNNTNWAKAAFQNGYVRQYTASVSGGDARTRFLASASYNDQKGIIIGNRLTRATGRINLEHDLNKIFKVGANISLNQTNNYRVSSDNAFSNPVQLNALPPIQPMYDPATGLLNRNTLYYNSLIEVEGNNRNWNKIYRTTSSAFIEANILPNLKFRSQNGIDWTNLQESNFLGRRTEDGAPGGYSYEGQTTSSIFTTTNTLSWLKSFAKTDVDALAGIEYQNGKVSGENVTGRAFPSDKFTRIASAAIITGGSSTATQYRFMSYFFRSNFKFDEKYLLSASVRADGSSRFSKNKPYGVFPAVSAGWIISQENFLKESKALSFLKLRSSYGRTGNAEIGNFSSLTLFESSPYANIAGIIASQVGDPNLSWEKTDQFDLGLDFGFLNNRISGEVDYFFKKTKDLLLDIPLPSVNGFTVITKNIGDMQNKGWEFVLNADVIRNAAFKWTTSFNISTYRNKVTRLVAPVQPTDRNVGRLAVGAPFGQFYTKKYMGVDPDNGDALYMKADGTTTNDYGLAVDTVVGNPNPDYYGGWNNKISYKGFDLDILTQFVKGGDIFNLAGIFQSVNGDYFDNQTVDQMNYWKKPGDVTNVPQPRLYEGNGTNKSSRWVQDGSYFRLKSVTLSYSLPRQLAGKVKASNIKLFLSGQNLLTLTKYKGYDPEVNTQFIGSVNLNHDFYTPPLAKTFLIGLNVDL</sequence>
<dbReference type="GO" id="GO:0009279">
    <property type="term" value="C:cell outer membrane"/>
    <property type="evidence" value="ECO:0007669"/>
    <property type="project" value="UniProtKB-SubCell"/>
</dbReference>
<feature type="signal peptide" evidence="8">
    <location>
        <begin position="1"/>
        <end position="19"/>
    </location>
</feature>
<reference evidence="10 11" key="1">
    <citation type="submission" date="2016-05" db="EMBL/GenBank/DDBJ databases">
        <title>Niabella ginsenosidivorans BS26 whole genome sequencing.</title>
        <authorList>
            <person name="Im W.T."/>
            <person name="Siddiqi M.Z."/>
        </authorList>
    </citation>
    <scope>NUCLEOTIDE SEQUENCE [LARGE SCALE GENOMIC DNA]</scope>
    <source>
        <strain evidence="10 11">BS26</strain>
    </source>
</reference>
<dbReference type="InterPro" id="IPR036942">
    <property type="entry name" value="Beta-barrel_TonB_sf"/>
</dbReference>
<name>A0A1A9I027_9BACT</name>
<dbReference type="EMBL" id="CP015772">
    <property type="protein sequence ID" value="ANH79904.1"/>
    <property type="molecule type" value="Genomic_DNA"/>
</dbReference>
<proteinExistence type="inferred from homology"/>
<dbReference type="KEGG" id="nia:A8C56_01970"/>
<feature type="chain" id="PRO_5008389664" description="TonB-dependent receptor plug domain-containing protein" evidence="8">
    <location>
        <begin position="20"/>
        <end position="987"/>
    </location>
</feature>
<gene>
    <name evidence="10" type="ORF">A8C56_01970</name>
</gene>
<comment type="similarity">
    <text evidence="7">Belongs to the TonB-dependent receptor family.</text>
</comment>
<evidence type="ECO:0000256" key="5">
    <source>
        <dbReference type="ARBA" id="ARBA00023136"/>
    </source>
</evidence>
<dbReference type="Gene3D" id="2.40.170.20">
    <property type="entry name" value="TonB-dependent receptor, beta-barrel domain"/>
    <property type="match status" value="1"/>
</dbReference>
<protein>
    <recommendedName>
        <fullName evidence="9">TonB-dependent receptor plug domain-containing protein</fullName>
    </recommendedName>
</protein>
<evidence type="ECO:0000313" key="10">
    <source>
        <dbReference type="EMBL" id="ANH79904.1"/>
    </source>
</evidence>
<dbReference type="InterPro" id="IPR037066">
    <property type="entry name" value="Plug_dom_sf"/>
</dbReference>
<evidence type="ECO:0000313" key="11">
    <source>
        <dbReference type="Proteomes" id="UP000077667"/>
    </source>
</evidence>
<evidence type="ECO:0000256" key="4">
    <source>
        <dbReference type="ARBA" id="ARBA00022692"/>
    </source>
</evidence>
<dbReference type="AlphaFoldDB" id="A0A1A9I027"/>
<dbReference type="Pfam" id="PF07715">
    <property type="entry name" value="Plug"/>
    <property type="match status" value="1"/>
</dbReference>
<dbReference type="InterPro" id="IPR039426">
    <property type="entry name" value="TonB-dep_rcpt-like"/>
</dbReference>
<dbReference type="InterPro" id="IPR023996">
    <property type="entry name" value="TonB-dep_OMP_SusC/RagA"/>
</dbReference>
<organism evidence="10 11">
    <name type="scientific">Niabella ginsenosidivorans</name>
    <dbReference type="NCBI Taxonomy" id="1176587"/>
    <lineage>
        <taxon>Bacteria</taxon>
        <taxon>Pseudomonadati</taxon>
        <taxon>Bacteroidota</taxon>
        <taxon>Chitinophagia</taxon>
        <taxon>Chitinophagales</taxon>
        <taxon>Chitinophagaceae</taxon>
        <taxon>Niabella</taxon>
    </lineage>
</organism>
<evidence type="ECO:0000256" key="3">
    <source>
        <dbReference type="ARBA" id="ARBA00022452"/>
    </source>
</evidence>
<dbReference type="SUPFAM" id="SSF49464">
    <property type="entry name" value="Carboxypeptidase regulatory domain-like"/>
    <property type="match status" value="1"/>
</dbReference>
<keyword evidence="2 7" id="KW-0813">Transport</keyword>
<comment type="subcellular location">
    <subcellularLocation>
        <location evidence="1 7">Cell outer membrane</location>
        <topology evidence="1 7">Multi-pass membrane protein</topology>
    </subcellularLocation>
</comment>
<evidence type="ECO:0000256" key="8">
    <source>
        <dbReference type="SAM" id="SignalP"/>
    </source>
</evidence>
<keyword evidence="11" id="KW-1185">Reference proteome</keyword>
<dbReference type="Pfam" id="PF13715">
    <property type="entry name" value="CarbopepD_reg_2"/>
    <property type="match status" value="1"/>
</dbReference>
<dbReference type="NCBIfam" id="TIGR04056">
    <property type="entry name" value="OMP_RagA_SusC"/>
    <property type="match status" value="1"/>
</dbReference>